<dbReference type="EMBL" id="RAZT01000009">
    <property type="protein sequence ID" value="RKN30682.1"/>
    <property type="molecule type" value="Genomic_DNA"/>
</dbReference>
<dbReference type="InterPro" id="IPR017932">
    <property type="entry name" value="GATase_2_dom"/>
</dbReference>
<gene>
    <name evidence="7" type="ORF">D7044_20065</name>
</gene>
<dbReference type="EC" id="6.3.5.4" evidence="3"/>
<comment type="pathway">
    <text evidence="1">Amino-acid biosynthesis; L-asparagine biosynthesis; L-asparagine from L-aspartate (L-Gln route): step 1/1.</text>
</comment>
<feature type="domain" description="Glutamine amidotransferase type-2" evidence="6">
    <location>
        <begin position="2"/>
        <end position="181"/>
    </location>
</feature>
<dbReference type="InterPro" id="IPR051786">
    <property type="entry name" value="ASN_synthetase/amidase"/>
</dbReference>
<dbReference type="CDD" id="cd00712">
    <property type="entry name" value="AsnB"/>
    <property type="match status" value="1"/>
</dbReference>
<comment type="caution">
    <text evidence="7">The sequence shown here is derived from an EMBL/GenBank/DDBJ whole genome shotgun (WGS) entry which is preliminary data.</text>
</comment>
<evidence type="ECO:0000256" key="4">
    <source>
        <dbReference type="ARBA" id="ARBA00022888"/>
    </source>
</evidence>
<evidence type="ECO:0000256" key="5">
    <source>
        <dbReference type="ARBA" id="ARBA00048741"/>
    </source>
</evidence>
<dbReference type="Pfam" id="PF13537">
    <property type="entry name" value="GATase_7"/>
    <property type="match status" value="1"/>
</dbReference>
<dbReference type="Proteomes" id="UP000275865">
    <property type="component" value="Unassembled WGS sequence"/>
</dbReference>
<accession>A0A3A9Y0T8</accession>
<dbReference type="SUPFAM" id="SSF56235">
    <property type="entry name" value="N-terminal nucleophile aminohydrolases (Ntn hydrolases)"/>
    <property type="match status" value="1"/>
</dbReference>
<evidence type="ECO:0000256" key="2">
    <source>
        <dbReference type="ARBA" id="ARBA00005752"/>
    </source>
</evidence>
<dbReference type="PROSITE" id="PS51278">
    <property type="entry name" value="GATASE_TYPE_2"/>
    <property type="match status" value="1"/>
</dbReference>
<protein>
    <recommendedName>
        <fullName evidence="3">asparagine synthase (glutamine-hydrolyzing)</fullName>
        <ecNumber evidence="3">6.3.5.4</ecNumber>
    </recommendedName>
</protein>
<sequence length="249" mass="27172">MCGIALSIGPDADPVVFRRTLAVLAPLGAVTEARYEGGLLAGVRRPRVVDRERAVRPWTSADERWLLCYYGEIFNHRQLRAELSRLGQVFRGDSDTEVVLAAFERWGADAVHRLGGEYAFVVVDRSTGRAYLARDPLGGKPLYWAREPGCLHLASEAKALVRYAVPINEVPPGHHGWADADGHVRLRPHVDLLTVGERLSAIDDPDEAALLGRAAVRDSSGSGWNAAKVVRRLVFTRRTHGGDGAPLSG</sequence>
<evidence type="ECO:0000256" key="3">
    <source>
        <dbReference type="ARBA" id="ARBA00012737"/>
    </source>
</evidence>
<dbReference type="GO" id="GO:0005829">
    <property type="term" value="C:cytosol"/>
    <property type="evidence" value="ECO:0007669"/>
    <property type="project" value="TreeGrafter"/>
</dbReference>
<evidence type="ECO:0000313" key="7">
    <source>
        <dbReference type="EMBL" id="RKN30682.1"/>
    </source>
</evidence>
<dbReference type="Gene3D" id="3.60.20.10">
    <property type="entry name" value="Glutamine Phosphoribosylpyrophosphate, subunit 1, domain 1"/>
    <property type="match status" value="1"/>
</dbReference>
<keyword evidence="4" id="KW-0061">Asparagine biosynthesis</keyword>
<dbReference type="InterPro" id="IPR029055">
    <property type="entry name" value="Ntn_hydrolases_N"/>
</dbReference>
<dbReference type="AlphaFoldDB" id="A0A3A9Y0T8"/>
<dbReference type="PANTHER" id="PTHR43284">
    <property type="entry name" value="ASPARAGINE SYNTHETASE (GLUTAMINE-HYDROLYZING)"/>
    <property type="match status" value="1"/>
</dbReference>
<comment type="similarity">
    <text evidence="2">Belongs to the asparagine synthetase family.</text>
</comment>
<reference evidence="7 8" key="1">
    <citation type="submission" date="2018-09" db="EMBL/GenBank/DDBJ databases">
        <title>Micromonospora sp. nov. MS1-9, isolated from a root of Musa sp.</title>
        <authorList>
            <person name="Kuncharoen N."/>
            <person name="Kudo T."/>
            <person name="Ohkuma M."/>
            <person name="Yuki M."/>
            <person name="Tanasupawat S."/>
        </authorList>
    </citation>
    <scope>NUCLEOTIDE SEQUENCE [LARGE SCALE GENOMIC DNA]</scope>
    <source>
        <strain evidence="7 8">MS1-9</strain>
    </source>
</reference>
<proteinExistence type="inferred from homology"/>
<evidence type="ECO:0000256" key="1">
    <source>
        <dbReference type="ARBA" id="ARBA00005187"/>
    </source>
</evidence>
<comment type="catalytic activity">
    <reaction evidence="5">
        <text>L-aspartate + L-glutamine + ATP + H2O = L-asparagine + L-glutamate + AMP + diphosphate + H(+)</text>
        <dbReference type="Rhea" id="RHEA:12228"/>
        <dbReference type="ChEBI" id="CHEBI:15377"/>
        <dbReference type="ChEBI" id="CHEBI:15378"/>
        <dbReference type="ChEBI" id="CHEBI:29985"/>
        <dbReference type="ChEBI" id="CHEBI:29991"/>
        <dbReference type="ChEBI" id="CHEBI:30616"/>
        <dbReference type="ChEBI" id="CHEBI:33019"/>
        <dbReference type="ChEBI" id="CHEBI:58048"/>
        <dbReference type="ChEBI" id="CHEBI:58359"/>
        <dbReference type="ChEBI" id="CHEBI:456215"/>
        <dbReference type="EC" id="6.3.5.4"/>
    </reaction>
</comment>
<name>A0A3A9Y0T8_9ACTN</name>
<dbReference type="InterPro" id="IPR033738">
    <property type="entry name" value="AsnB_N"/>
</dbReference>
<dbReference type="GO" id="GO:0006529">
    <property type="term" value="P:asparagine biosynthetic process"/>
    <property type="evidence" value="ECO:0007669"/>
    <property type="project" value="UniProtKB-KW"/>
</dbReference>
<evidence type="ECO:0000259" key="6">
    <source>
        <dbReference type="PROSITE" id="PS51278"/>
    </source>
</evidence>
<organism evidence="7 8">
    <name type="scientific">Micromonospora musae</name>
    <dbReference type="NCBI Taxonomy" id="1894970"/>
    <lineage>
        <taxon>Bacteria</taxon>
        <taxon>Bacillati</taxon>
        <taxon>Actinomycetota</taxon>
        <taxon>Actinomycetes</taxon>
        <taxon>Micromonosporales</taxon>
        <taxon>Micromonosporaceae</taxon>
        <taxon>Micromonospora</taxon>
    </lineage>
</organism>
<dbReference type="PANTHER" id="PTHR43284:SF1">
    <property type="entry name" value="ASPARAGINE SYNTHETASE"/>
    <property type="match status" value="1"/>
</dbReference>
<keyword evidence="4" id="KW-0028">Amino-acid biosynthesis</keyword>
<dbReference type="GO" id="GO:0004066">
    <property type="term" value="F:asparagine synthase (glutamine-hydrolyzing) activity"/>
    <property type="evidence" value="ECO:0007669"/>
    <property type="project" value="UniProtKB-EC"/>
</dbReference>
<evidence type="ECO:0000313" key="8">
    <source>
        <dbReference type="Proteomes" id="UP000275865"/>
    </source>
</evidence>